<dbReference type="Proteomes" id="UP000320455">
    <property type="component" value="Unassembled WGS sequence"/>
</dbReference>
<name>A0ABD7SB16_XANVA</name>
<organism evidence="2 3">
    <name type="scientific">Xanthomonas vasicola</name>
    <dbReference type="NCBI Taxonomy" id="56459"/>
    <lineage>
        <taxon>Bacteria</taxon>
        <taxon>Pseudomonadati</taxon>
        <taxon>Pseudomonadota</taxon>
        <taxon>Gammaproteobacteria</taxon>
        <taxon>Lysobacterales</taxon>
        <taxon>Lysobacteraceae</taxon>
        <taxon>Xanthomonas</taxon>
    </lineage>
</organism>
<keyword evidence="3" id="KW-1185">Reference proteome</keyword>
<dbReference type="EMBL" id="VOCK01000011">
    <property type="protein sequence ID" value="TWQ53971.1"/>
    <property type="molecule type" value="Genomic_DNA"/>
</dbReference>
<sequence length="80" mass="8429">MPADDTVARRDVADACTDGCDDAHTFGNGNARFRELAGVGALRDLQVTVDHANQSWSDDDLTRPATGSGISAATRLSRPV</sequence>
<gene>
    <name evidence="2" type="ORF">FQK01_09130</name>
</gene>
<evidence type="ECO:0000313" key="3">
    <source>
        <dbReference type="Proteomes" id="UP000320455"/>
    </source>
</evidence>
<proteinExistence type="predicted"/>
<evidence type="ECO:0000313" key="2">
    <source>
        <dbReference type="EMBL" id="TWQ53971.1"/>
    </source>
</evidence>
<accession>A0ABD7SB16</accession>
<reference evidence="3" key="1">
    <citation type="journal article" date="2020" name="Phytopathology">
        <title>Genomic acquisitions in emerging populations of Xanthomonas vasicola pv. vasculorum infecting corn in the U.S. and Argentina.</title>
        <authorList>
            <person name="Perez-Quintero A.L."/>
        </authorList>
    </citation>
    <scope>NUCLEOTIDE SEQUENCE [LARGE SCALE GENOMIC DNA]</scope>
    <source>
        <strain evidence="3">Xvh-L</strain>
    </source>
</reference>
<dbReference type="AlphaFoldDB" id="A0ABD7SB16"/>
<protein>
    <submittedName>
        <fullName evidence="2">Uncharacterized protein</fullName>
    </submittedName>
</protein>
<feature type="region of interest" description="Disordered" evidence="1">
    <location>
        <begin position="58"/>
        <end position="80"/>
    </location>
</feature>
<evidence type="ECO:0000256" key="1">
    <source>
        <dbReference type="SAM" id="MobiDB-lite"/>
    </source>
</evidence>
<comment type="caution">
    <text evidence="2">The sequence shown here is derived from an EMBL/GenBank/DDBJ whole genome shotgun (WGS) entry which is preliminary data.</text>
</comment>